<dbReference type="GO" id="GO:0051607">
    <property type="term" value="P:defense response to virus"/>
    <property type="evidence" value="ECO:0007669"/>
    <property type="project" value="UniProtKB-KW"/>
</dbReference>
<dbReference type="Proteomes" id="UP000192491">
    <property type="component" value="Unassembled WGS sequence"/>
</dbReference>
<dbReference type="EMBL" id="MTEJ01000017">
    <property type="protein sequence ID" value="OQX15236.1"/>
    <property type="molecule type" value="Genomic_DNA"/>
</dbReference>
<dbReference type="NCBIfam" id="TIGR01898">
    <property type="entry name" value="cas_TM1791_cmr6"/>
    <property type="match status" value="1"/>
</dbReference>
<feature type="domain" description="CRISPR type III-associated protein" evidence="2">
    <location>
        <begin position="87"/>
        <end position="274"/>
    </location>
</feature>
<evidence type="ECO:0000313" key="4">
    <source>
        <dbReference type="Proteomes" id="UP000192491"/>
    </source>
</evidence>
<organism evidence="3 4">
    <name type="scientific">Thiothrix lacustris</name>
    <dbReference type="NCBI Taxonomy" id="525917"/>
    <lineage>
        <taxon>Bacteria</taxon>
        <taxon>Pseudomonadati</taxon>
        <taxon>Pseudomonadota</taxon>
        <taxon>Gammaproteobacteria</taxon>
        <taxon>Thiotrichales</taxon>
        <taxon>Thiotrichaceae</taxon>
        <taxon>Thiothrix</taxon>
    </lineage>
</organism>
<evidence type="ECO:0000313" key="3">
    <source>
        <dbReference type="EMBL" id="OQX15236.1"/>
    </source>
</evidence>
<dbReference type="InterPro" id="IPR005537">
    <property type="entry name" value="RAMP_III_fam"/>
</dbReference>
<accession>A0A1Y1QW73</accession>
<keyword evidence="1" id="KW-0051">Antiviral defense</keyword>
<dbReference type="PANTHER" id="PTHR39965:SF1">
    <property type="entry name" value="CRISPR SYSTEM CMR SUBUNIT CMR6"/>
    <property type="match status" value="1"/>
</dbReference>
<comment type="caution">
    <text evidence="3">The sequence shown here is derived from an EMBL/GenBank/DDBJ whole genome shotgun (WGS) entry which is preliminary data.</text>
</comment>
<name>A0A1Y1QW73_9GAMM</name>
<evidence type="ECO:0000259" key="2">
    <source>
        <dbReference type="Pfam" id="PF03787"/>
    </source>
</evidence>
<protein>
    <submittedName>
        <fullName evidence="3">Type III-B CRISPR module RAMP protein Cmr6</fullName>
    </submittedName>
</protein>
<dbReference type="AlphaFoldDB" id="A0A1Y1QW73"/>
<gene>
    <name evidence="3" type="ORF">BWK73_07350</name>
</gene>
<sequence length="360" mass="39945">MTVPLYSDHEKPSCCDGNQGLWFERFFDQYDDNHHWEVLKPTTNNNQMGNTYWLLKHFNNKTIGDKEQLVRHNAAQSVLATSLQGQSPIFKASGYFVTGMGNSHPVENGFAWHPTLGVPYLTGAAVKGFIRSYIENWLDDSPENKQDLLLKWFGSIDKDPQISGGKMQAGELIFFDALPIQPVTLGVDIMTPHMGKWYEKGGDITDAARQPEAVPADWHDPVPVAFLVAKAITLQFSFALRRPNSGIDLNDVKQALTLALEHAGAGGKTATGYGGMHVEILSCPWVDETIQALATKNRVPENKRDQVIYGKGLAEAWQALTDETVKKAALTDIRSRWKSDMWDDPQGGSVKAAKKIYSGL</sequence>
<reference evidence="3 4" key="1">
    <citation type="submission" date="2017-01" db="EMBL/GenBank/DDBJ databases">
        <title>Novel large sulfur bacteria in the metagenomes of groundwater-fed chemosynthetic microbial mats in the Lake Huron basin.</title>
        <authorList>
            <person name="Sharrar A.M."/>
            <person name="Flood B.E."/>
            <person name="Bailey J.V."/>
            <person name="Jones D.S."/>
            <person name="Biddanda B."/>
            <person name="Ruberg S.A."/>
            <person name="Marcus D.N."/>
            <person name="Dick G.J."/>
        </authorList>
    </citation>
    <scope>NUCLEOTIDE SEQUENCE [LARGE SCALE GENOMIC DNA]</scope>
    <source>
        <strain evidence="3">A8</strain>
    </source>
</reference>
<evidence type="ECO:0000256" key="1">
    <source>
        <dbReference type="ARBA" id="ARBA00023118"/>
    </source>
</evidence>
<dbReference type="InterPro" id="IPR010172">
    <property type="entry name" value="CRISPR-assoc_prot_TM1791"/>
</dbReference>
<dbReference type="Pfam" id="PF03787">
    <property type="entry name" value="RAMPs"/>
    <property type="match status" value="1"/>
</dbReference>
<proteinExistence type="predicted"/>
<dbReference type="PANTHER" id="PTHR39965">
    <property type="entry name" value="CRISPR SYSTEM CMR SUBUNIT CMR6"/>
    <property type="match status" value="1"/>
</dbReference>